<sequence>MMSTTLQFHCKVVFLYLQLFANQITDYITSNQKQILVKRTATNITRVRIELISTAKIRWKRLTI</sequence>
<organism evidence="1 2">
    <name type="scientific">Pistacia integerrima</name>
    <dbReference type="NCBI Taxonomy" id="434235"/>
    <lineage>
        <taxon>Eukaryota</taxon>
        <taxon>Viridiplantae</taxon>
        <taxon>Streptophyta</taxon>
        <taxon>Embryophyta</taxon>
        <taxon>Tracheophyta</taxon>
        <taxon>Spermatophyta</taxon>
        <taxon>Magnoliopsida</taxon>
        <taxon>eudicotyledons</taxon>
        <taxon>Gunneridae</taxon>
        <taxon>Pentapetalae</taxon>
        <taxon>rosids</taxon>
        <taxon>malvids</taxon>
        <taxon>Sapindales</taxon>
        <taxon>Anacardiaceae</taxon>
        <taxon>Pistacia</taxon>
    </lineage>
</organism>
<gene>
    <name evidence="1" type="ORF">Pint_15575</name>
</gene>
<protein>
    <submittedName>
        <fullName evidence="1">Uncharacterized protein</fullName>
    </submittedName>
</protein>
<evidence type="ECO:0000313" key="2">
    <source>
        <dbReference type="Proteomes" id="UP001163603"/>
    </source>
</evidence>
<name>A0ACC0ZB96_9ROSI</name>
<accession>A0ACC0ZB96</accession>
<dbReference type="Proteomes" id="UP001163603">
    <property type="component" value="Chromosome 2"/>
</dbReference>
<proteinExistence type="predicted"/>
<evidence type="ECO:0000313" key="1">
    <source>
        <dbReference type="EMBL" id="KAJ0048463.1"/>
    </source>
</evidence>
<comment type="caution">
    <text evidence="1">The sequence shown here is derived from an EMBL/GenBank/DDBJ whole genome shotgun (WGS) entry which is preliminary data.</text>
</comment>
<dbReference type="EMBL" id="CM047737">
    <property type="protein sequence ID" value="KAJ0048463.1"/>
    <property type="molecule type" value="Genomic_DNA"/>
</dbReference>
<reference evidence="2" key="1">
    <citation type="journal article" date="2023" name="G3 (Bethesda)">
        <title>Genome assembly and association tests identify interacting loci associated with vigor, precocity, and sex in interspecific pistachio rootstocks.</title>
        <authorList>
            <person name="Palmer W."/>
            <person name="Jacygrad E."/>
            <person name="Sagayaradj S."/>
            <person name="Cavanaugh K."/>
            <person name="Han R."/>
            <person name="Bertier L."/>
            <person name="Beede B."/>
            <person name="Kafkas S."/>
            <person name="Golino D."/>
            <person name="Preece J."/>
            <person name="Michelmore R."/>
        </authorList>
    </citation>
    <scope>NUCLEOTIDE SEQUENCE [LARGE SCALE GENOMIC DNA]</scope>
</reference>
<keyword evidence="2" id="KW-1185">Reference proteome</keyword>